<dbReference type="InterPro" id="IPR018394">
    <property type="entry name" value="DNA_photolyase_1_CS_C"/>
</dbReference>
<comment type="similarity">
    <text evidence="10">Belongs to the DNA photolyase family.</text>
</comment>
<evidence type="ECO:0000256" key="5">
    <source>
        <dbReference type="ARBA" id="ARBA00022827"/>
    </source>
</evidence>
<dbReference type="Proteomes" id="UP000182703">
    <property type="component" value="Plasmid pTAD1"/>
</dbReference>
<evidence type="ECO:0000259" key="11">
    <source>
        <dbReference type="PROSITE" id="PS51645"/>
    </source>
</evidence>
<dbReference type="PANTHER" id="PTHR11455:SF9">
    <property type="entry name" value="CRYPTOCHROME CIRCADIAN CLOCK 5 ISOFORM X1"/>
    <property type="match status" value="1"/>
</dbReference>
<dbReference type="PROSITE" id="PS00394">
    <property type="entry name" value="DNA_PHOTOLYASES_1_1"/>
    <property type="match status" value="1"/>
</dbReference>
<evidence type="ECO:0000256" key="2">
    <source>
        <dbReference type="ARBA" id="ARBA00013149"/>
    </source>
</evidence>
<dbReference type="Pfam" id="PF03441">
    <property type="entry name" value="FAD_binding_7"/>
    <property type="match status" value="1"/>
</dbReference>
<comment type="cofactor">
    <cofactor evidence="8">
        <name>FAD</name>
        <dbReference type="ChEBI" id="CHEBI:57692"/>
    </cofactor>
    <text evidence="8">Binds 1 FAD per subunit.</text>
</comment>
<dbReference type="AlphaFoldDB" id="A0AAC9JSG5"/>
<organism evidence="12 13">
    <name type="scientific">Chelatococcus daeguensis</name>
    <dbReference type="NCBI Taxonomy" id="444444"/>
    <lineage>
        <taxon>Bacteria</taxon>
        <taxon>Pseudomonadati</taxon>
        <taxon>Pseudomonadota</taxon>
        <taxon>Alphaproteobacteria</taxon>
        <taxon>Hyphomicrobiales</taxon>
        <taxon>Chelatococcaceae</taxon>
        <taxon>Chelatococcus</taxon>
    </lineage>
</organism>
<evidence type="ECO:0000256" key="9">
    <source>
        <dbReference type="PIRSR" id="PIRSR602081-2"/>
    </source>
</evidence>
<feature type="binding site" evidence="8">
    <location>
        <begin position="395"/>
        <end position="397"/>
    </location>
    <ligand>
        <name>FAD</name>
        <dbReference type="ChEBI" id="CHEBI:57692"/>
    </ligand>
</feature>
<dbReference type="SUPFAM" id="SSF52425">
    <property type="entry name" value="Cryptochrome/photolyase, N-terminal domain"/>
    <property type="match status" value="1"/>
</dbReference>
<dbReference type="PROSITE" id="PS00691">
    <property type="entry name" value="DNA_PHOTOLYASES_1_2"/>
    <property type="match status" value="1"/>
</dbReference>
<dbReference type="Pfam" id="PF00875">
    <property type="entry name" value="DNA_photolyase"/>
    <property type="match status" value="1"/>
</dbReference>
<evidence type="ECO:0000256" key="7">
    <source>
        <dbReference type="ARBA" id="ARBA00033999"/>
    </source>
</evidence>
<dbReference type="Gene3D" id="3.40.50.620">
    <property type="entry name" value="HUPs"/>
    <property type="match status" value="1"/>
</dbReference>
<dbReference type="EC" id="4.1.99.3" evidence="2"/>
<dbReference type="KEGG" id="cdq:BOQ54_18220"/>
<accession>A0AAC9JSG5</accession>
<dbReference type="GO" id="GO:0009416">
    <property type="term" value="P:response to light stimulus"/>
    <property type="evidence" value="ECO:0007669"/>
    <property type="project" value="TreeGrafter"/>
</dbReference>
<feature type="site" description="Electron transfer via tryptophanyl radical" evidence="9">
    <location>
        <position position="329"/>
    </location>
</feature>
<comment type="catalytic activity">
    <reaction evidence="7">
        <text>cyclobutadipyrimidine (in DNA) = 2 pyrimidine residues (in DNA).</text>
        <dbReference type="EC" id="4.1.99.3"/>
    </reaction>
</comment>
<keyword evidence="12" id="KW-0614">Plasmid</keyword>
<dbReference type="GO" id="GO:0003677">
    <property type="term" value="F:DNA binding"/>
    <property type="evidence" value="ECO:0007669"/>
    <property type="project" value="TreeGrafter"/>
</dbReference>
<geneLocation type="plasmid" evidence="13">
    <name>ptad1</name>
</geneLocation>
<dbReference type="InterPro" id="IPR036134">
    <property type="entry name" value="Crypto/Photolyase_FAD-like_sf"/>
</dbReference>
<dbReference type="RefSeq" id="WP_071924683.1">
    <property type="nucleotide sequence ID" value="NZ_CP018096.1"/>
</dbReference>
<dbReference type="PROSITE" id="PS51645">
    <property type="entry name" value="PHR_CRY_ALPHA_BETA"/>
    <property type="match status" value="1"/>
</dbReference>
<dbReference type="GO" id="GO:0071949">
    <property type="term" value="F:FAD binding"/>
    <property type="evidence" value="ECO:0007669"/>
    <property type="project" value="TreeGrafter"/>
</dbReference>
<dbReference type="FunFam" id="1.10.579.10:FF:000003">
    <property type="entry name" value="Deoxyribodipyrimidine photo-lyase"/>
    <property type="match status" value="1"/>
</dbReference>
<evidence type="ECO:0000256" key="1">
    <source>
        <dbReference type="ARBA" id="ARBA00001932"/>
    </source>
</evidence>
<feature type="site" description="Electron transfer via tryptophanyl radical" evidence="9">
    <location>
        <position position="382"/>
    </location>
</feature>
<dbReference type="PANTHER" id="PTHR11455">
    <property type="entry name" value="CRYPTOCHROME"/>
    <property type="match status" value="1"/>
</dbReference>
<keyword evidence="13" id="KW-1185">Reference proteome</keyword>
<dbReference type="SUPFAM" id="SSF48173">
    <property type="entry name" value="Cryptochrome/photolyase FAD-binding domain"/>
    <property type="match status" value="1"/>
</dbReference>
<evidence type="ECO:0000256" key="4">
    <source>
        <dbReference type="ARBA" id="ARBA00022630"/>
    </source>
</evidence>
<proteinExistence type="inferred from homology"/>
<evidence type="ECO:0000313" key="13">
    <source>
        <dbReference type="Proteomes" id="UP000182703"/>
    </source>
</evidence>
<reference evidence="12 13" key="1">
    <citation type="submission" date="2016-11" db="EMBL/GenBank/DDBJ databases">
        <title>Complete genome sequence of the aerobically denitrifying bacterium Chelatococcus daeguensis TAD1.</title>
        <authorList>
            <person name="Yang Y."/>
            <person name="Huang S."/>
            <person name="Lin E."/>
        </authorList>
    </citation>
    <scope>NUCLEOTIDE SEQUENCE [LARGE SCALE GENOMIC DNA]</scope>
    <source>
        <strain evidence="12 13">TAD1</strain>
        <plasmid evidence="13">ptad1</plasmid>
    </source>
</reference>
<feature type="binding site" evidence="8">
    <location>
        <begin position="256"/>
        <end position="260"/>
    </location>
    <ligand>
        <name>FAD</name>
        <dbReference type="ChEBI" id="CHEBI:57692"/>
    </ligand>
</feature>
<sequence>MAESRQNPARHDPSEPGRPVVVWFRDDLRLADNPALAEAARTQQPLVCVFCHDEASPGLRPLGGAARWWLHGSLAALDQALRKLGGQLVMLRGPAREIIEQLASACNAGAVYWNRRYGAAERSIDESVKTALRAKGIEAASFNGHLLHEPWTVRSRTGQPFRVFSAFWRTASALGSPPRPLAAPHRLSFHALDVAQLPAVGLTDLQLEPSNPDWAGGLREAWIRGEPGARPALDRFLETALTGYAERRDRPDRAATSRLSAYLRFGNISVRQVWHAASAAAAAQAPAAQRGLEKFLAELGWREFSYHLLFHNPELACRNLQPRFDGMPWRHDPHALAAWQRGQTGYPLVDAGMRELWATGYMHNRVRMIAASFLVKHLLIDWREGEAWFWDTLIDADPANNAASWQWVAGSGADAAPFFRIFNPVLQGERFDPDGAYVKQWLPELASLPASRIHRPWEAGEEALAKRYPPRLVLHDAARERALAAFRSVG</sequence>
<comment type="cofactor">
    <cofactor evidence="1">
        <name>(6R)-5,10-methylene-5,6,7,8-tetrahydrofolate</name>
        <dbReference type="ChEBI" id="CHEBI:15636"/>
    </cofactor>
</comment>
<evidence type="ECO:0000256" key="8">
    <source>
        <dbReference type="PIRSR" id="PIRSR602081-1"/>
    </source>
</evidence>
<keyword evidence="4 8" id="KW-0285">Flavoprotein</keyword>
<dbReference type="PRINTS" id="PR00147">
    <property type="entry name" value="DNAPHOTLYASE"/>
</dbReference>
<keyword evidence="5 8" id="KW-0274">FAD</keyword>
<feature type="binding site" evidence="8">
    <location>
        <position position="295"/>
    </location>
    <ligand>
        <name>FAD</name>
        <dbReference type="ChEBI" id="CHEBI:57692"/>
    </ligand>
</feature>
<keyword evidence="6 10" id="KW-0157">Chromophore</keyword>
<dbReference type="InterPro" id="IPR002081">
    <property type="entry name" value="Cryptochrome/DNA_photolyase_1"/>
</dbReference>
<evidence type="ECO:0000256" key="6">
    <source>
        <dbReference type="ARBA" id="ARBA00022991"/>
    </source>
</evidence>
<evidence type="ECO:0000313" key="12">
    <source>
        <dbReference type="EMBL" id="APF39432.1"/>
    </source>
</evidence>
<dbReference type="EMBL" id="CP018096">
    <property type="protein sequence ID" value="APF39432.1"/>
    <property type="molecule type" value="Genomic_DNA"/>
</dbReference>
<dbReference type="GO" id="GO:0000719">
    <property type="term" value="P:photoreactive repair"/>
    <property type="evidence" value="ECO:0007669"/>
    <property type="project" value="UniProtKB-ARBA"/>
</dbReference>
<dbReference type="InterPro" id="IPR005101">
    <property type="entry name" value="Cryptochr/Photolyase_FAD-bd"/>
</dbReference>
<dbReference type="InterPro" id="IPR014729">
    <property type="entry name" value="Rossmann-like_a/b/a_fold"/>
</dbReference>
<feature type="site" description="Electron transfer via tryptophanyl radical" evidence="9">
    <location>
        <position position="405"/>
    </location>
</feature>
<protein>
    <recommendedName>
        <fullName evidence="3">Deoxyribodipyrimidine photo-lyase</fullName>
        <ecNumber evidence="2">4.1.99.3</ecNumber>
    </recommendedName>
</protein>
<feature type="binding site" evidence="8">
    <location>
        <position position="244"/>
    </location>
    <ligand>
        <name>FAD</name>
        <dbReference type="ChEBI" id="CHEBI:57692"/>
    </ligand>
</feature>
<evidence type="ECO:0000256" key="10">
    <source>
        <dbReference type="RuleBase" id="RU004182"/>
    </source>
</evidence>
<feature type="domain" description="Photolyase/cryptochrome alpha/beta" evidence="11">
    <location>
        <begin position="18"/>
        <end position="147"/>
    </location>
</feature>
<gene>
    <name evidence="12" type="ORF">BOQ54_18220</name>
</gene>
<dbReference type="GO" id="GO:0003904">
    <property type="term" value="F:deoxyribodipyrimidine photo-lyase activity"/>
    <property type="evidence" value="ECO:0007669"/>
    <property type="project" value="UniProtKB-EC"/>
</dbReference>
<dbReference type="Gene3D" id="1.25.40.80">
    <property type="match status" value="1"/>
</dbReference>
<dbReference type="Gene3D" id="1.10.579.10">
    <property type="entry name" value="DNA Cyclobutane Dipyrimidine Photolyase, subunit A, domain 3"/>
    <property type="match status" value="1"/>
</dbReference>
<dbReference type="InterPro" id="IPR006050">
    <property type="entry name" value="DNA_photolyase_N"/>
</dbReference>
<dbReference type="InterPro" id="IPR036155">
    <property type="entry name" value="Crypto/Photolyase_N_sf"/>
</dbReference>
<name>A0AAC9JSG5_9HYPH</name>
<evidence type="ECO:0000256" key="3">
    <source>
        <dbReference type="ARBA" id="ARBA00014046"/>
    </source>
</evidence>